<gene>
    <name evidence="3" type="ORF">FHX50_001636</name>
</gene>
<reference evidence="3 4" key="1">
    <citation type="submission" date="2020-08" db="EMBL/GenBank/DDBJ databases">
        <title>Sequencing the genomes of 1000 actinobacteria strains.</title>
        <authorList>
            <person name="Klenk H.-P."/>
        </authorList>
    </citation>
    <scope>NUCLEOTIDE SEQUENCE [LARGE SCALE GENOMIC DNA]</scope>
    <source>
        <strain evidence="3 4">DSM 23040</strain>
    </source>
</reference>
<dbReference type="AlphaFoldDB" id="A0A839QSQ6"/>
<feature type="transmembrane region" description="Helical" evidence="2">
    <location>
        <begin position="282"/>
        <end position="306"/>
    </location>
</feature>
<organism evidence="3 4">
    <name type="scientific">Helcobacillus massiliensis</name>
    <dbReference type="NCBI Taxonomy" id="521392"/>
    <lineage>
        <taxon>Bacteria</taxon>
        <taxon>Bacillati</taxon>
        <taxon>Actinomycetota</taxon>
        <taxon>Actinomycetes</taxon>
        <taxon>Micrococcales</taxon>
        <taxon>Dermabacteraceae</taxon>
        <taxon>Helcobacillus</taxon>
    </lineage>
</organism>
<keyword evidence="4" id="KW-1185">Reference proteome</keyword>
<protein>
    <submittedName>
        <fullName evidence="3">Uncharacterized protein</fullName>
    </submittedName>
</protein>
<feature type="compositionally biased region" description="Polar residues" evidence="1">
    <location>
        <begin position="85"/>
        <end position="100"/>
    </location>
</feature>
<evidence type="ECO:0000256" key="2">
    <source>
        <dbReference type="SAM" id="Phobius"/>
    </source>
</evidence>
<accession>A0A839QSQ6</accession>
<feature type="transmembrane region" description="Helical" evidence="2">
    <location>
        <begin position="134"/>
        <end position="158"/>
    </location>
</feature>
<evidence type="ECO:0000313" key="4">
    <source>
        <dbReference type="Proteomes" id="UP000568050"/>
    </source>
</evidence>
<dbReference type="EMBL" id="JACHWP010000004">
    <property type="protein sequence ID" value="MBB3023344.1"/>
    <property type="molecule type" value="Genomic_DNA"/>
</dbReference>
<keyword evidence="2" id="KW-0812">Transmembrane</keyword>
<name>A0A839QSQ6_9MICO</name>
<sequence length="316" mass="31326">MSSNQFGPQDDESRRPSFGLPGPSQPSANGGEPDFSGSASHPSASGEGFDGFSGSMDHQFGQSSASQFGSSAPASGAGSSAHGFRQSSASQFGQNSTSPFGQYAPAHPDHRMGPTGLPTGGPGGPRKKQKPVGIILTIIGGVLTLASIAMFIVSLVMFGNSIGSMADQFAGDTVNGSAVSGGESSYTVTTDGMAVVMPAVATKDLSTASCTAVDQDGNDIAPQTDSNTETIGEVGGVEYSTAKQAFFSEDGSSMTVTCSGVTEPIMVIGPVGIGSFMGAGGLLLGAIGVGLLGVGLLIAGIIVMIVRAAGRSKAAA</sequence>
<evidence type="ECO:0000256" key="1">
    <source>
        <dbReference type="SAM" id="MobiDB-lite"/>
    </source>
</evidence>
<comment type="caution">
    <text evidence="3">The sequence shown here is derived from an EMBL/GenBank/DDBJ whole genome shotgun (WGS) entry which is preliminary data.</text>
</comment>
<feature type="compositionally biased region" description="Low complexity" evidence="1">
    <location>
        <begin position="59"/>
        <end position="84"/>
    </location>
</feature>
<keyword evidence="2" id="KW-1133">Transmembrane helix</keyword>
<feature type="region of interest" description="Disordered" evidence="1">
    <location>
        <begin position="1"/>
        <end position="128"/>
    </location>
</feature>
<dbReference type="Proteomes" id="UP000568050">
    <property type="component" value="Unassembled WGS sequence"/>
</dbReference>
<proteinExistence type="predicted"/>
<dbReference type="RefSeq" id="WP_183376448.1">
    <property type="nucleotide sequence ID" value="NZ_CBCSFZ010000014.1"/>
</dbReference>
<evidence type="ECO:0000313" key="3">
    <source>
        <dbReference type="EMBL" id="MBB3023344.1"/>
    </source>
</evidence>
<keyword evidence="2" id="KW-0472">Membrane</keyword>